<reference evidence="3 4" key="1">
    <citation type="submission" date="2019-12" db="EMBL/GenBank/DDBJ databases">
        <title>Full genome sequence of a Bacillus safensis strain isolated from commercially available natto in Indonesia.</title>
        <authorList>
            <person name="Yoshida M."/>
            <person name="Uomi M."/>
            <person name="Waturangi D."/>
            <person name="Ekaputri J.J."/>
            <person name="Setiamarga D.H.E."/>
        </authorList>
    </citation>
    <scope>NUCLEOTIDE SEQUENCE [LARGE SCALE GENOMIC DNA]</scope>
    <source>
        <strain evidence="3 4">IDN1</strain>
    </source>
</reference>
<feature type="domain" description="Alpha-L-arabinofuranosidase 1 catalytic" evidence="2">
    <location>
        <begin position="3"/>
        <end position="133"/>
    </location>
</feature>
<dbReference type="GO" id="GO:0000272">
    <property type="term" value="P:polysaccharide catabolic process"/>
    <property type="evidence" value="ECO:0007669"/>
    <property type="project" value="TreeGrafter"/>
</dbReference>
<dbReference type="EMBL" id="AP021906">
    <property type="protein sequence ID" value="BBP91381.1"/>
    <property type="molecule type" value="Genomic_DNA"/>
</dbReference>
<sequence length="151" mass="17051">MAGGCFADEYHWANGVGDLSERKPMVNTHWGGTVESNAFGTHEFMALCELLECEPYICGNVGSGSVQELADWVEYMTFPKGTPMSDWRIKNGKQEPWKLTYVGVGNESWGCGGNMTPEYYADLYKRYQTYVREFAGQRIYKKSPAARTLMT</sequence>
<dbReference type="PANTHER" id="PTHR43576">
    <property type="entry name" value="ALPHA-L-ARABINOFURANOSIDASE C-RELATED"/>
    <property type="match status" value="1"/>
</dbReference>
<dbReference type="SUPFAM" id="SSF51445">
    <property type="entry name" value="(Trans)glycosidases"/>
    <property type="match status" value="1"/>
</dbReference>
<evidence type="ECO:0000256" key="1">
    <source>
        <dbReference type="ARBA" id="ARBA00004881"/>
    </source>
</evidence>
<comment type="pathway">
    <text evidence="1">Glycan metabolism.</text>
</comment>
<dbReference type="InterPro" id="IPR055235">
    <property type="entry name" value="ASD1_cat"/>
</dbReference>
<accession>A0A5S9MEL9</accession>
<dbReference type="InterPro" id="IPR017853">
    <property type="entry name" value="GH"/>
</dbReference>
<dbReference type="Pfam" id="PF22848">
    <property type="entry name" value="ASD1_dom"/>
    <property type="match status" value="1"/>
</dbReference>
<evidence type="ECO:0000313" key="4">
    <source>
        <dbReference type="Proteomes" id="UP000464658"/>
    </source>
</evidence>
<evidence type="ECO:0000259" key="2">
    <source>
        <dbReference type="Pfam" id="PF22848"/>
    </source>
</evidence>
<proteinExistence type="predicted"/>
<dbReference type="PANTHER" id="PTHR43576:SF2">
    <property type="entry name" value="INTRACELLULAR EXO-ALPHA-L-ARABINOFURANOSIDASE 2"/>
    <property type="match status" value="1"/>
</dbReference>
<organism evidence="3 4">
    <name type="scientific">Bacillus safensis</name>
    <dbReference type="NCBI Taxonomy" id="561879"/>
    <lineage>
        <taxon>Bacteria</taxon>
        <taxon>Bacillati</taxon>
        <taxon>Bacillota</taxon>
        <taxon>Bacilli</taxon>
        <taxon>Bacillales</taxon>
        <taxon>Bacillaceae</taxon>
        <taxon>Bacillus</taxon>
    </lineage>
</organism>
<name>A0A5S9MEL9_BACIA</name>
<dbReference type="Gene3D" id="3.20.20.80">
    <property type="entry name" value="Glycosidases"/>
    <property type="match status" value="1"/>
</dbReference>
<evidence type="ECO:0000313" key="3">
    <source>
        <dbReference type="EMBL" id="BBP91381.1"/>
    </source>
</evidence>
<protein>
    <recommendedName>
        <fullName evidence="2">Alpha-L-arabinofuranosidase 1 catalytic domain-containing protein</fullName>
    </recommendedName>
</protein>
<dbReference type="AlphaFoldDB" id="A0A5S9MEL9"/>
<dbReference type="Proteomes" id="UP000464658">
    <property type="component" value="Chromosome"/>
</dbReference>
<gene>
    <name evidence="3" type="ORF">BsIDN1_49990</name>
</gene>